<keyword evidence="2" id="KW-1185">Reference proteome</keyword>
<dbReference type="Pfam" id="PF13814">
    <property type="entry name" value="Replic_Relax"/>
    <property type="match status" value="1"/>
</dbReference>
<evidence type="ECO:0000313" key="1">
    <source>
        <dbReference type="EMBL" id="MFC4014800.1"/>
    </source>
</evidence>
<evidence type="ECO:0000313" key="2">
    <source>
        <dbReference type="Proteomes" id="UP001595851"/>
    </source>
</evidence>
<name>A0ABV8GPF7_9ACTN</name>
<sequence length="314" mass="35396">MPVTRIPLGLPRFDADAIAHAAARLTPRDYQILEHLLHHRVLTTHQLEKLFFTKPQPTRRRLGILRKLHTITRYRPWTPHGGSAPCHWVLGRAGAELLALRSHTTVKELGYHPDLAMSIAVSAKSGHQLGVNNFFVHLGYLARHKPDAHVRAWLSEKQCAKIWGDLARPDAYGCWSENNRQIDFFLEHDTGSMTLAKVTDKLAAYTDLADTTHITTPVLFWLPSRTRETNLRNLITTTDLPIATAVQTDLDNGPAGPCWLPITTHPDQARMRLAELCNGWPHLTLGRNPEQPATTEDDNALLNRIFGEEEGRSR</sequence>
<reference evidence="2" key="1">
    <citation type="journal article" date="2019" name="Int. J. Syst. Evol. Microbiol.">
        <title>The Global Catalogue of Microorganisms (GCM) 10K type strain sequencing project: providing services to taxonomists for standard genome sequencing and annotation.</title>
        <authorList>
            <consortium name="The Broad Institute Genomics Platform"/>
            <consortium name="The Broad Institute Genome Sequencing Center for Infectious Disease"/>
            <person name="Wu L."/>
            <person name="Ma J."/>
        </authorList>
    </citation>
    <scope>NUCLEOTIDE SEQUENCE [LARGE SCALE GENOMIC DNA]</scope>
    <source>
        <strain evidence="2">TBRC 1276</strain>
    </source>
</reference>
<proteinExistence type="predicted"/>
<dbReference type="Proteomes" id="UP001595851">
    <property type="component" value="Unassembled WGS sequence"/>
</dbReference>
<organism evidence="1 2">
    <name type="scientific">Nonomuraea purpurea</name>
    <dbReference type="NCBI Taxonomy" id="1849276"/>
    <lineage>
        <taxon>Bacteria</taxon>
        <taxon>Bacillati</taxon>
        <taxon>Actinomycetota</taxon>
        <taxon>Actinomycetes</taxon>
        <taxon>Streptosporangiales</taxon>
        <taxon>Streptosporangiaceae</taxon>
        <taxon>Nonomuraea</taxon>
    </lineage>
</organism>
<accession>A0ABV8GPF7</accession>
<protein>
    <submittedName>
        <fullName evidence="1">Replication-relaxation family protein</fullName>
    </submittedName>
</protein>
<dbReference type="InterPro" id="IPR036390">
    <property type="entry name" value="WH_DNA-bd_sf"/>
</dbReference>
<gene>
    <name evidence="1" type="ORF">ACFOY2_46795</name>
</gene>
<dbReference type="InterPro" id="IPR025855">
    <property type="entry name" value="Replic_Relax"/>
</dbReference>
<comment type="caution">
    <text evidence="1">The sequence shown here is derived from an EMBL/GenBank/DDBJ whole genome shotgun (WGS) entry which is preliminary data.</text>
</comment>
<dbReference type="EMBL" id="JBHSBI010000037">
    <property type="protein sequence ID" value="MFC4014800.1"/>
    <property type="molecule type" value="Genomic_DNA"/>
</dbReference>
<dbReference type="SUPFAM" id="SSF46785">
    <property type="entry name" value="Winged helix' DNA-binding domain"/>
    <property type="match status" value="1"/>
</dbReference>
<dbReference type="RefSeq" id="WP_379534626.1">
    <property type="nucleotide sequence ID" value="NZ_JBHSBI010000037.1"/>
</dbReference>